<dbReference type="OrthoDB" id="9451547at2759"/>
<feature type="signal peptide" evidence="2">
    <location>
        <begin position="1"/>
        <end position="16"/>
    </location>
</feature>
<feature type="transmembrane region" description="Helical" evidence="1">
    <location>
        <begin position="468"/>
        <end position="494"/>
    </location>
</feature>
<proteinExistence type="predicted"/>
<dbReference type="Proteomes" id="UP000567179">
    <property type="component" value="Unassembled WGS sequence"/>
</dbReference>
<dbReference type="PANTHER" id="PTHR35043:SF7">
    <property type="entry name" value="TRANSCRIPTION FACTOR DOMAIN-CONTAINING PROTEIN"/>
    <property type="match status" value="1"/>
</dbReference>
<dbReference type="PANTHER" id="PTHR35043">
    <property type="entry name" value="TRANSCRIPTION FACTOR DOMAIN-CONTAINING PROTEIN"/>
    <property type="match status" value="1"/>
</dbReference>
<comment type="caution">
    <text evidence="3">The sequence shown here is derived from an EMBL/GenBank/DDBJ whole genome shotgun (WGS) entry which is preliminary data.</text>
</comment>
<keyword evidence="2" id="KW-0732">Signal</keyword>
<sequence length="514" mass="58360">MLIFFIICAFLQTPRGASVAPHAYNSVTTSDMLTHMAREPAVAPNDEGQQLRTVYSIVKSCLLTIFACVWKSAHPNINGPRDSWWTRTKRKLITMLYAVITPELMLLWALNQRQAAKVIAERYNKEFAIIEKTQISFWGKVVGLFRPLPEETTWRGEGQSWTVTHGFFIQMGGFILYNNGRPKEVLDYQLLMKLLREKAIDPPTVTERELQDRSKGDTISKAIIVTQTTWFVLQGIARVAQRLPLSELEVLTLAFAVVNVAIYAVWWNKPQGVDTAICVRLKTEEQGTTVSSTGSVGEEPHDLESLSHPEPSIISHADYRHSNDSLPLIPPHEQGNISTGEKHSWLRRKLRQDREQHSLPFFLLFRLPYRIILSVLHSLNKMGEDIEFRKKDLRVPMFYAVTQMTVDNSITAMVASVIGIIFGAIHLLAWAAEFPSHRDTVLWRISAIVMTVEPLLLLVALATEIHVFWVLLFFVAPVYVAARFVLLFVAVLAIHDPPRGVLLDISWTSHIPHF</sequence>
<reference evidence="3 4" key="1">
    <citation type="journal article" date="2020" name="ISME J.">
        <title>Uncovering the hidden diversity of litter-decomposition mechanisms in mushroom-forming fungi.</title>
        <authorList>
            <person name="Floudas D."/>
            <person name="Bentzer J."/>
            <person name="Ahren D."/>
            <person name="Johansson T."/>
            <person name="Persson P."/>
            <person name="Tunlid A."/>
        </authorList>
    </citation>
    <scope>NUCLEOTIDE SEQUENCE [LARGE SCALE GENOMIC DNA]</scope>
    <source>
        <strain evidence="3 4">CBS 101986</strain>
    </source>
</reference>
<keyword evidence="1" id="KW-1133">Transmembrane helix</keyword>
<gene>
    <name evidence="3" type="ORF">D9619_010536</name>
</gene>
<feature type="chain" id="PRO_5034485073" evidence="2">
    <location>
        <begin position="17"/>
        <end position="514"/>
    </location>
</feature>
<keyword evidence="1" id="KW-0472">Membrane</keyword>
<feature type="transmembrane region" description="Helical" evidence="1">
    <location>
        <begin position="410"/>
        <end position="429"/>
    </location>
</feature>
<keyword evidence="4" id="KW-1185">Reference proteome</keyword>
<dbReference type="EMBL" id="JAACJJ010000058">
    <property type="protein sequence ID" value="KAF5310086.1"/>
    <property type="molecule type" value="Genomic_DNA"/>
</dbReference>
<dbReference type="AlphaFoldDB" id="A0A8H5ASI8"/>
<accession>A0A8H5ASI8</accession>
<keyword evidence="1" id="KW-0812">Transmembrane</keyword>
<name>A0A8H5ASI8_9AGAR</name>
<feature type="transmembrane region" description="Helical" evidence="1">
    <location>
        <begin position="441"/>
        <end position="462"/>
    </location>
</feature>
<evidence type="ECO:0000313" key="4">
    <source>
        <dbReference type="Proteomes" id="UP000567179"/>
    </source>
</evidence>
<organism evidence="3 4">
    <name type="scientific">Psilocybe cf. subviscida</name>
    <dbReference type="NCBI Taxonomy" id="2480587"/>
    <lineage>
        <taxon>Eukaryota</taxon>
        <taxon>Fungi</taxon>
        <taxon>Dikarya</taxon>
        <taxon>Basidiomycota</taxon>
        <taxon>Agaricomycotina</taxon>
        <taxon>Agaricomycetes</taxon>
        <taxon>Agaricomycetidae</taxon>
        <taxon>Agaricales</taxon>
        <taxon>Agaricineae</taxon>
        <taxon>Strophariaceae</taxon>
        <taxon>Psilocybe</taxon>
    </lineage>
</organism>
<evidence type="ECO:0000256" key="2">
    <source>
        <dbReference type="SAM" id="SignalP"/>
    </source>
</evidence>
<evidence type="ECO:0000256" key="1">
    <source>
        <dbReference type="SAM" id="Phobius"/>
    </source>
</evidence>
<evidence type="ECO:0000313" key="3">
    <source>
        <dbReference type="EMBL" id="KAF5310086.1"/>
    </source>
</evidence>
<protein>
    <submittedName>
        <fullName evidence="3">Uncharacterized protein</fullName>
    </submittedName>
</protein>
<feature type="transmembrane region" description="Helical" evidence="1">
    <location>
        <begin position="250"/>
        <end position="267"/>
    </location>
</feature>